<dbReference type="Proteomes" id="UP000078560">
    <property type="component" value="Unassembled WGS sequence"/>
</dbReference>
<reference evidence="4 5" key="1">
    <citation type="submission" date="2016-05" db="EMBL/GenBank/DDBJ databases">
        <authorList>
            <person name="Naeem Raeece"/>
        </authorList>
    </citation>
    <scope>NUCLEOTIDE SEQUENCE [LARGE SCALE GENOMIC DNA]</scope>
</reference>
<evidence type="ECO:0000313" key="5">
    <source>
        <dbReference type="Proteomes" id="UP000078560"/>
    </source>
</evidence>
<organism evidence="2 5">
    <name type="scientific">Plasmodium ovale curtisi</name>
    <dbReference type="NCBI Taxonomy" id="864141"/>
    <lineage>
        <taxon>Eukaryota</taxon>
        <taxon>Sar</taxon>
        <taxon>Alveolata</taxon>
        <taxon>Apicomplexa</taxon>
        <taxon>Aconoidasida</taxon>
        <taxon>Haemosporida</taxon>
        <taxon>Plasmodiidae</taxon>
        <taxon>Plasmodium</taxon>
        <taxon>Plasmodium (Plasmodium)</taxon>
    </lineage>
</organism>
<evidence type="ECO:0000313" key="4">
    <source>
        <dbReference type="Proteomes" id="UP000078546"/>
    </source>
</evidence>
<reference evidence="2" key="2">
    <citation type="submission" date="2016-05" db="EMBL/GenBank/DDBJ databases">
        <authorList>
            <person name="Lavstsen T."/>
            <person name="Jespersen J.S."/>
        </authorList>
    </citation>
    <scope>NUCLEOTIDE SEQUENCE [LARGE SCALE GENOMIC DNA]</scope>
</reference>
<dbReference type="AlphaFoldDB" id="A0A1A8W5F8"/>
<protein>
    <submittedName>
        <fullName evidence="2">Uncharacterized protein</fullName>
    </submittedName>
</protein>
<dbReference type="EMBL" id="FLQU01000528">
    <property type="protein sequence ID" value="SBS86919.1"/>
    <property type="molecule type" value="Genomic_DNA"/>
</dbReference>
<proteinExistence type="predicted"/>
<gene>
    <name evidence="3" type="ORF">POVCU1_015480</name>
    <name evidence="2" type="ORF">POVCU2_0039940</name>
</gene>
<dbReference type="EMBL" id="FLQV01000284">
    <property type="protein sequence ID" value="SBS88067.1"/>
    <property type="molecule type" value="Genomic_DNA"/>
</dbReference>
<feature type="region of interest" description="Disordered" evidence="1">
    <location>
        <begin position="71"/>
        <end position="94"/>
    </location>
</feature>
<evidence type="ECO:0000256" key="1">
    <source>
        <dbReference type="SAM" id="MobiDB-lite"/>
    </source>
</evidence>
<feature type="compositionally biased region" description="Basic and acidic residues" evidence="1">
    <location>
        <begin position="77"/>
        <end position="88"/>
    </location>
</feature>
<name>A0A1A8W5F8_PLAOA</name>
<sequence length="94" mass="10739">MKSSTQGGAVLKEEGAIHGYFTDQYFEIIGQKYKFTGKNGEKILLFIQNLQQKEFPSKYVTNLKLKLNLSKTKAKANAKEEKKSEEKRGKRTHA</sequence>
<evidence type="ECO:0000313" key="3">
    <source>
        <dbReference type="EMBL" id="SBS88067.1"/>
    </source>
</evidence>
<dbReference type="Proteomes" id="UP000078546">
    <property type="component" value="Unassembled WGS sequence"/>
</dbReference>
<evidence type="ECO:0000313" key="2">
    <source>
        <dbReference type="EMBL" id="SBS86919.1"/>
    </source>
</evidence>
<accession>A0A1A8W5F8</accession>